<accession>A0A4R6ZI81</accession>
<organism evidence="2 3">
    <name type="scientific">Listeria rocourtiae</name>
    <dbReference type="NCBI Taxonomy" id="647910"/>
    <lineage>
        <taxon>Bacteria</taxon>
        <taxon>Bacillati</taxon>
        <taxon>Bacillota</taxon>
        <taxon>Bacilli</taxon>
        <taxon>Bacillales</taxon>
        <taxon>Listeriaceae</taxon>
        <taxon>Listeria</taxon>
    </lineage>
</organism>
<gene>
    <name evidence="2" type="ORF">DFP96_11110</name>
</gene>
<comment type="caution">
    <text evidence="2">The sequence shown here is derived from an EMBL/GenBank/DDBJ whole genome shotgun (WGS) entry which is preliminary data.</text>
</comment>
<evidence type="ECO:0000313" key="2">
    <source>
        <dbReference type="EMBL" id="TDR51704.1"/>
    </source>
</evidence>
<keyword evidence="1" id="KW-0472">Membrane</keyword>
<dbReference type="AlphaFoldDB" id="A0A4R6ZI81"/>
<name>A0A4R6ZI81_9LIST</name>
<proteinExistence type="predicted"/>
<feature type="transmembrane region" description="Helical" evidence="1">
    <location>
        <begin position="6"/>
        <end position="24"/>
    </location>
</feature>
<dbReference type="Proteomes" id="UP000295558">
    <property type="component" value="Unassembled WGS sequence"/>
</dbReference>
<reference evidence="2 3" key="1">
    <citation type="submission" date="2019-03" db="EMBL/GenBank/DDBJ databases">
        <title>Genomic Encyclopedia of Type Strains, Phase III (KMG-III): the genomes of soil and plant-associated and newly described type strains.</title>
        <authorList>
            <person name="Whitman W."/>
        </authorList>
    </citation>
    <scope>NUCLEOTIDE SEQUENCE [LARGE SCALE GENOMIC DNA]</scope>
    <source>
        <strain evidence="2 3">CECT 7972</strain>
    </source>
</reference>
<dbReference type="EMBL" id="SNZK01000011">
    <property type="protein sequence ID" value="TDR51704.1"/>
    <property type="molecule type" value="Genomic_DNA"/>
</dbReference>
<evidence type="ECO:0000256" key="1">
    <source>
        <dbReference type="SAM" id="Phobius"/>
    </source>
</evidence>
<protein>
    <submittedName>
        <fullName evidence="2">Uncharacterized protein</fullName>
    </submittedName>
</protein>
<keyword evidence="1" id="KW-0812">Transmembrane</keyword>
<keyword evidence="1" id="KW-1133">Transmembrane helix</keyword>
<evidence type="ECO:0000313" key="3">
    <source>
        <dbReference type="Proteomes" id="UP000295558"/>
    </source>
</evidence>
<sequence length="70" mass="8038">MHLIQLTFILATIILTTVLITYHFTKGSDNTRPEAVTSKTSAYKTKTMHNLARLGVKVNDRKPNYYVRNK</sequence>
<keyword evidence="3" id="KW-1185">Reference proteome</keyword>